<evidence type="ECO:0000256" key="11">
    <source>
        <dbReference type="HAMAP-Rule" id="MF_00244"/>
    </source>
</evidence>
<evidence type="ECO:0000256" key="9">
    <source>
        <dbReference type="ARBA" id="ARBA00023027"/>
    </source>
</evidence>
<dbReference type="EC" id="2.7.7.18" evidence="11"/>
<dbReference type="SUPFAM" id="SSF52374">
    <property type="entry name" value="Nucleotidylyl transferase"/>
    <property type="match status" value="1"/>
</dbReference>
<dbReference type="NCBIfam" id="TIGR00482">
    <property type="entry name" value="nicotinate (nicotinamide) nucleotide adenylyltransferase"/>
    <property type="match status" value="1"/>
</dbReference>
<dbReference type="InterPro" id="IPR014729">
    <property type="entry name" value="Rossmann-like_a/b/a_fold"/>
</dbReference>
<keyword evidence="7 11" id="KW-0547">Nucleotide-binding</keyword>
<keyword evidence="9 11" id="KW-0520">NAD</keyword>
<sequence length="203" mass="22673">MTVGLYGGSFDPAHEGHVHVALRALRRLGLDEVWWLVSPGNPLKLKAGRVSAPLADRVAGARSLARHPRLRVTTIESRLGTRFTLDTVRALKARRPHIRFVWIMGADGLAELHRWRGWRELMAELPLLVIDRPGYGARAAAAPAARRFARHRLPEARARALPRTAPPAWVLLHGRLDPRSATEIREGRRPRPAAAPPRQPPPR</sequence>
<dbReference type="InterPro" id="IPR004821">
    <property type="entry name" value="Cyt_trans-like"/>
</dbReference>
<name>A0A162JXL4_9PROT</name>
<dbReference type="PANTHER" id="PTHR39321:SF3">
    <property type="entry name" value="PHOSPHOPANTETHEINE ADENYLYLTRANSFERASE"/>
    <property type="match status" value="1"/>
</dbReference>
<dbReference type="CDD" id="cd02165">
    <property type="entry name" value="NMNAT"/>
    <property type="match status" value="1"/>
</dbReference>
<evidence type="ECO:0000313" key="14">
    <source>
        <dbReference type="EMBL" id="KYO50068.1"/>
    </source>
</evidence>
<dbReference type="Gene3D" id="3.40.50.620">
    <property type="entry name" value="HUPs"/>
    <property type="match status" value="1"/>
</dbReference>
<comment type="catalytic activity">
    <reaction evidence="10 11">
        <text>nicotinate beta-D-ribonucleotide + ATP + H(+) = deamido-NAD(+) + diphosphate</text>
        <dbReference type="Rhea" id="RHEA:22860"/>
        <dbReference type="ChEBI" id="CHEBI:15378"/>
        <dbReference type="ChEBI" id="CHEBI:30616"/>
        <dbReference type="ChEBI" id="CHEBI:33019"/>
        <dbReference type="ChEBI" id="CHEBI:57502"/>
        <dbReference type="ChEBI" id="CHEBI:58437"/>
        <dbReference type="EC" id="2.7.7.18"/>
    </reaction>
</comment>
<comment type="pathway">
    <text evidence="2 11">Cofactor biosynthesis; NAD(+) biosynthesis; deamido-NAD(+) from nicotinate D-ribonucleotide: step 1/1.</text>
</comment>
<dbReference type="Pfam" id="PF01467">
    <property type="entry name" value="CTP_transf_like"/>
    <property type="match status" value="1"/>
</dbReference>
<feature type="region of interest" description="Disordered" evidence="12">
    <location>
        <begin position="180"/>
        <end position="203"/>
    </location>
</feature>
<dbReference type="HAMAP" id="MF_00244">
    <property type="entry name" value="NaMN_adenylyltr"/>
    <property type="match status" value="1"/>
</dbReference>
<gene>
    <name evidence="11" type="primary">nadD</name>
    <name evidence="14" type="ORF">AUP44_14760</name>
</gene>
<dbReference type="EMBL" id="LPZR01000208">
    <property type="protein sequence ID" value="KYO50068.1"/>
    <property type="molecule type" value="Genomic_DNA"/>
</dbReference>
<evidence type="ECO:0000256" key="1">
    <source>
        <dbReference type="ARBA" id="ARBA00002324"/>
    </source>
</evidence>
<evidence type="ECO:0000259" key="13">
    <source>
        <dbReference type="Pfam" id="PF01467"/>
    </source>
</evidence>
<dbReference type="InterPro" id="IPR005248">
    <property type="entry name" value="NadD/NMNAT"/>
</dbReference>
<feature type="compositionally biased region" description="Pro residues" evidence="12">
    <location>
        <begin position="193"/>
        <end position="203"/>
    </location>
</feature>
<evidence type="ECO:0000256" key="4">
    <source>
        <dbReference type="ARBA" id="ARBA00022642"/>
    </source>
</evidence>
<proteinExistence type="inferred from homology"/>
<keyword evidence="4 11" id="KW-0662">Pyridine nucleotide biosynthesis</keyword>
<dbReference type="AlphaFoldDB" id="A0A162JXL4"/>
<dbReference type="GO" id="GO:0009435">
    <property type="term" value="P:NAD+ biosynthetic process"/>
    <property type="evidence" value="ECO:0007669"/>
    <property type="project" value="UniProtKB-UniRule"/>
</dbReference>
<evidence type="ECO:0000256" key="3">
    <source>
        <dbReference type="ARBA" id="ARBA00009014"/>
    </source>
</evidence>
<dbReference type="OrthoDB" id="5295945at2"/>
<keyword evidence="8 11" id="KW-0067">ATP-binding</keyword>
<dbReference type="Proteomes" id="UP000075787">
    <property type="component" value="Unassembled WGS sequence"/>
</dbReference>
<comment type="similarity">
    <text evidence="3 11">Belongs to the NadD family.</text>
</comment>
<dbReference type="UniPathway" id="UPA00253">
    <property type="reaction ID" value="UER00332"/>
</dbReference>
<feature type="compositionally biased region" description="Basic and acidic residues" evidence="12">
    <location>
        <begin position="180"/>
        <end position="189"/>
    </location>
</feature>
<protein>
    <recommendedName>
        <fullName evidence="11">Probable nicotinate-nucleotide adenylyltransferase</fullName>
        <ecNumber evidence="11">2.7.7.18</ecNumber>
    </recommendedName>
    <alternativeName>
        <fullName evidence="11">Deamido-NAD(+) diphosphorylase</fullName>
    </alternativeName>
    <alternativeName>
        <fullName evidence="11">Deamido-NAD(+) pyrophosphorylase</fullName>
    </alternativeName>
    <alternativeName>
        <fullName evidence="11">Nicotinate mononucleotide adenylyltransferase</fullName>
        <shortName evidence="11">NaMN adenylyltransferase</shortName>
    </alternativeName>
</protein>
<keyword evidence="5 11" id="KW-0808">Transferase</keyword>
<evidence type="ECO:0000256" key="8">
    <source>
        <dbReference type="ARBA" id="ARBA00022840"/>
    </source>
</evidence>
<dbReference type="GO" id="GO:0005524">
    <property type="term" value="F:ATP binding"/>
    <property type="evidence" value="ECO:0007669"/>
    <property type="project" value="UniProtKB-KW"/>
</dbReference>
<keyword evidence="6 11" id="KW-0548">Nucleotidyltransferase</keyword>
<dbReference type="PANTHER" id="PTHR39321">
    <property type="entry name" value="NICOTINATE-NUCLEOTIDE ADENYLYLTRANSFERASE-RELATED"/>
    <property type="match status" value="1"/>
</dbReference>
<comment type="caution">
    <text evidence="14">The sequence shown here is derived from an EMBL/GenBank/DDBJ whole genome shotgun (WGS) entry which is preliminary data.</text>
</comment>
<accession>A0A162JXL4</accession>
<dbReference type="NCBIfam" id="NF000845">
    <property type="entry name" value="PRK00071.2-4"/>
    <property type="match status" value="1"/>
</dbReference>
<dbReference type="GO" id="GO:0004515">
    <property type="term" value="F:nicotinate-nucleotide adenylyltransferase activity"/>
    <property type="evidence" value="ECO:0007669"/>
    <property type="project" value="UniProtKB-UniRule"/>
</dbReference>
<organism evidence="14 15">
    <name type="scientific">Tistrella mobilis</name>
    <dbReference type="NCBI Taxonomy" id="171437"/>
    <lineage>
        <taxon>Bacteria</taxon>
        <taxon>Pseudomonadati</taxon>
        <taxon>Pseudomonadota</taxon>
        <taxon>Alphaproteobacteria</taxon>
        <taxon>Geminicoccales</taxon>
        <taxon>Geminicoccaceae</taxon>
        <taxon>Tistrella</taxon>
    </lineage>
</organism>
<dbReference type="NCBIfam" id="NF000843">
    <property type="entry name" value="PRK00071.2-2"/>
    <property type="match status" value="1"/>
</dbReference>
<feature type="domain" description="Cytidyltransferase-like" evidence="13">
    <location>
        <begin position="5"/>
        <end position="186"/>
    </location>
</feature>
<evidence type="ECO:0000256" key="7">
    <source>
        <dbReference type="ARBA" id="ARBA00022741"/>
    </source>
</evidence>
<evidence type="ECO:0000256" key="2">
    <source>
        <dbReference type="ARBA" id="ARBA00005019"/>
    </source>
</evidence>
<evidence type="ECO:0000313" key="15">
    <source>
        <dbReference type="Proteomes" id="UP000075787"/>
    </source>
</evidence>
<evidence type="ECO:0000256" key="10">
    <source>
        <dbReference type="ARBA" id="ARBA00048721"/>
    </source>
</evidence>
<comment type="function">
    <text evidence="1 11">Catalyzes the reversible adenylation of nicotinate mononucleotide (NaMN) to nicotinic acid adenine dinucleotide (NaAD).</text>
</comment>
<evidence type="ECO:0000256" key="6">
    <source>
        <dbReference type="ARBA" id="ARBA00022695"/>
    </source>
</evidence>
<evidence type="ECO:0000256" key="5">
    <source>
        <dbReference type="ARBA" id="ARBA00022679"/>
    </source>
</evidence>
<reference evidence="14 15" key="1">
    <citation type="submission" date="2015-12" db="EMBL/GenBank/DDBJ databases">
        <title>Genome sequence of Tistrella mobilis MCCC 1A02139.</title>
        <authorList>
            <person name="Lu L."/>
            <person name="Lai Q."/>
            <person name="Shao Z."/>
            <person name="Qian P."/>
        </authorList>
    </citation>
    <scope>NUCLEOTIDE SEQUENCE [LARGE SCALE GENOMIC DNA]</scope>
    <source>
        <strain evidence="14 15">MCCC 1A02139</strain>
    </source>
</reference>
<evidence type="ECO:0000256" key="12">
    <source>
        <dbReference type="SAM" id="MobiDB-lite"/>
    </source>
</evidence>